<comment type="caution">
    <text evidence="2">The sequence shown here is derived from an EMBL/GenBank/DDBJ whole genome shotgun (WGS) entry which is preliminary data.</text>
</comment>
<protein>
    <submittedName>
        <fullName evidence="2">Uncharacterized protein</fullName>
    </submittedName>
</protein>
<feature type="compositionally biased region" description="Polar residues" evidence="1">
    <location>
        <begin position="48"/>
        <end position="57"/>
    </location>
</feature>
<name>A0A3L6Q2H0_PANMI</name>
<proteinExistence type="predicted"/>
<sequence>MMDNRNPLSDLTNITIATRGVRKRSRSDAALDDDVDTDHSSRGVTFADENTPNTSDHIISKARHVNTDHGSRGASFADENTSNTSDHIISKPRQSMLANSDRSPPLDSSGLSALPDATRQRCLTHGCRAVIYSADSSVSEEERLDRKRQTRRERYARMDEDPKNAINTRKRENHHRLRVERSTKKNNTVDNTPGLLAEESAEALNIDTHLPGIMHSQSEILDELIPEVLKRVRERNRYDNLSTLAKQHRISKILEDRLNNNRNNNALSEGNLSYVFTGTYGLEQTAQTGVTQACTGPVTRARSNDQRNRVHFESGIWEPEDPEQINEDQAPCVDNNREDINGDFDDGSEDDIDGGKSSSRVHSSGGSRGRPGAAFIGAGGREGCRATRGGDGTVMARGWPRWAARFTGAACGGRRRATGRRGFAWGSEEIARHGIGEQLAAAARAEGELSDGRVAAGGAARSGAAVGRGGRRAEAGLALRSARRGEAAYSCWCLGRSRTRTGARGDACSGGKHAQRAAAPSARARHGRASCPRARGRQAASQQAEREEQARRPLGRRQQAKLGK</sequence>
<feature type="compositionally biased region" description="Low complexity" evidence="1">
    <location>
        <begin position="355"/>
        <end position="365"/>
    </location>
</feature>
<evidence type="ECO:0000313" key="3">
    <source>
        <dbReference type="Proteomes" id="UP000275267"/>
    </source>
</evidence>
<accession>A0A3L6Q2H0</accession>
<dbReference type="Proteomes" id="UP000275267">
    <property type="component" value="Unassembled WGS sequence"/>
</dbReference>
<keyword evidence="3" id="KW-1185">Reference proteome</keyword>
<evidence type="ECO:0000313" key="2">
    <source>
        <dbReference type="EMBL" id="RLM70152.1"/>
    </source>
</evidence>
<dbReference type="EMBL" id="PQIB02000014">
    <property type="protein sequence ID" value="RLM70152.1"/>
    <property type="molecule type" value="Genomic_DNA"/>
</dbReference>
<feature type="compositionally biased region" description="Acidic residues" evidence="1">
    <location>
        <begin position="341"/>
        <end position="352"/>
    </location>
</feature>
<organism evidence="2 3">
    <name type="scientific">Panicum miliaceum</name>
    <name type="common">Proso millet</name>
    <name type="synonym">Broomcorn millet</name>
    <dbReference type="NCBI Taxonomy" id="4540"/>
    <lineage>
        <taxon>Eukaryota</taxon>
        <taxon>Viridiplantae</taxon>
        <taxon>Streptophyta</taxon>
        <taxon>Embryophyta</taxon>
        <taxon>Tracheophyta</taxon>
        <taxon>Spermatophyta</taxon>
        <taxon>Magnoliopsida</taxon>
        <taxon>Liliopsida</taxon>
        <taxon>Poales</taxon>
        <taxon>Poaceae</taxon>
        <taxon>PACMAD clade</taxon>
        <taxon>Panicoideae</taxon>
        <taxon>Panicodae</taxon>
        <taxon>Paniceae</taxon>
        <taxon>Panicinae</taxon>
        <taxon>Panicum</taxon>
        <taxon>Panicum sect. Panicum</taxon>
    </lineage>
</organism>
<dbReference type="AlphaFoldDB" id="A0A3L6Q2H0"/>
<feature type="region of interest" description="Disordered" evidence="1">
    <location>
        <begin position="502"/>
        <end position="564"/>
    </location>
</feature>
<feature type="compositionally biased region" description="Polar residues" evidence="1">
    <location>
        <begin position="78"/>
        <end position="102"/>
    </location>
</feature>
<reference evidence="3" key="1">
    <citation type="journal article" date="2019" name="Nat. Commun.">
        <title>The genome of broomcorn millet.</title>
        <authorList>
            <person name="Zou C."/>
            <person name="Miki D."/>
            <person name="Li D."/>
            <person name="Tang Q."/>
            <person name="Xiao L."/>
            <person name="Rajput S."/>
            <person name="Deng P."/>
            <person name="Jia W."/>
            <person name="Huang R."/>
            <person name="Zhang M."/>
            <person name="Sun Y."/>
            <person name="Hu J."/>
            <person name="Fu X."/>
            <person name="Schnable P.S."/>
            <person name="Li F."/>
            <person name="Zhang H."/>
            <person name="Feng B."/>
            <person name="Zhu X."/>
            <person name="Liu R."/>
            <person name="Schnable J.C."/>
            <person name="Zhu J.-K."/>
            <person name="Zhang H."/>
        </authorList>
    </citation>
    <scope>NUCLEOTIDE SEQUENCE [LARGE SCALE GENOMIC DNA]</scope>
</reference>
<feature type="compositionally biased region" description="Basic residues" evidence="1">
    <location>
        <begin position="553"/>
        <end position="564"/>
    </location>
</feature>
<evidence type="ECO:0000256" key="1">
    <source>
        <dbReference type="SAM" id="MobiDB-lite"/>
    </source>
</evidence>
<feature type="region of interest" description="Disordered" evidence="1">
    <location>
        <begin position="314"/>
        <end position="381"/>
    </location>
</feature>
<feature type="region of interest" description="Disordered" evidence="1">
    <location>
        <begin position="20"/>
        <end position="113"/>
    </location>
</feature>
<gene>
    <name evidence="2" type="ORF">C2845_PM17G06010</name>
</gene>